<sequence>MTPPAFLALWNGVVPGREAEYETWHSQEHVPERLGAPGFRAACRYRAEDGGGYFTIYELDNLEALDTADYMSLVRDPTPWSTAMRKTLTAFRRLPCETLAAERFGRGGAVATLRIPEVKEEALPLLRRPLTQALAEGSILGFMLGQAAQVGQSYEAFPDAQPPQRETLLFVEATEVGGLQALVQECQKALNGDEFQAGFWRLLQFLERADLRDPNSNRQGSRQDLHVQWSTIG</sequence>
<feature type="region of interest" description="Disordered" evidence="1">
    <location>
        <begin position="213"/>
        <end position="233"/>
    </location>
</feature>
<dbReference type="EMBL" id="JACTNG010000007">
    <property type="protein sequence ID" value="MBO1080008.1"/>
    <property type="molecule type" value="Genomic_DNA"/>
</dbReference>
<proteinExistence type="predicted"/>
<evidence type="ECO:0000256" key="1">
    <source>
        <dbReference type="SAM" id="MobiDB-lite"/>
    </source>
</evidence>
<evidence type="ECO:0000313" key="2">
    <source>
        <dbReference type="EMBL" id="MBO1080008.1"/>
    </source>
</evidence>
<dbReference type="Proteomes" id="UP001518989">
    <property type="component" value="Unassembled WGS sequence"/>
</dbReference>
<feature type="compositionally biased region" description="Basic and acidic residues" evidence="1">
    <location>
        <begin position="213"/>
        <end position="225"/>
    </location>
</feature>
<protein>
    <submittedName>
        <fullName evidence="2">Uncharacterized protein</fullName>
    </submittedName>
</protein>
<name>A0ABS3KRA2_9PROT</name>
<dbReference type="RefSeq" id="WP_207417823.1">
    <property type="nucleotide sequence ID" value="NZ_CP061177.1"/>
</dbReference>
<comment type="caution">
    <text evidence="2">The sequence shown here is derived from an EMBL/GenBank/DDBJ whole genome shotgun (WGS) entry which is preliminary data.</text>
</comment>
<evidence type="ECO:0000313" key="3">
    <source>
        <dbReference type="Proteomes" id="UP001518989"/>
    </source>
</evidence>
<gene>
    <name evidence="2" type="ORF">IAI61_13290</name>
</gene>
<keyword evidence="3" id="KW-1185">Reference proteome</keyword>
<reference evidence="2 3" key="1">
    <citation type="submission" date="2020-09" db="EMBL/GenBank/DDBJ databases">
        <title>Roseomonas.</title>
        <authorList>
            <person name="Zhu W."/>
        </authorList>
    </citation>
    <scope>NUCLEOTIDE SEQUENCE [LARGE SCALE GENOMIC DNA]</scope>
    <source>
        <strain evidence="2 3">573</strain>
    </source>
</reference>
<accession>A0ABS3KRA2</accession>
<organism evidence="2 3">
    <name type="scientific">Roseomonas haemaphysalidis</name>
    <dbReference type="NCBI Taxonomy" id="2768162"/>
    <lineage>
        <taxon>Bacteria</taxon>
        <taxon>Pseudomonadati</taxon>
        <taxon>Pseudomonadota</taxon>
        <taxon>Alphaproteobacteria</taxon>
        <taxon>Acetobacterales</taxon>
        <taxon>Roseomonadaceae</taxon>
        <taxon>Roseomonas</taxon>
    </lineage>
</organism>